<sequence>MSMFPLARSKQADKKQKNFKYPQRTMKRRKRTTPTPKLRLNESLNNKIKSRVKDFQTAMKVMENELATKNQFLEITQNRFIISGLSAQIIFNKNWSVVSLTSNDRAVASHDRS</sequence>
<keyword evidence="3" id="KW-1185">Reference proteome</keyword>
<dbReference type="Proteomes" id="UP000092445">
    <property type="component" value="Unassembled WGS sequence"/>
</dbReference>
<reference evidence="2" key="2">
    <citation type="submission" date="2020-05" db="UniProtKB">
        <authorList>
            <consortium name="EnsemblMetazoa"/>
        </authorList>
    </citation>
    <scope>IDENTIFICATION</scope>
    <source>
        <strain evidence="2">IAEA</strain>
    </source>
</reference>
<reference evidence="3" key="1">
    <citation type="submission" date="2014-03" db="EMBL/GenBank/DDBJ databases">
        <authorList>
            <person name="Aksoy S."/>
            <person name="Warren W."/>
            <person name="Wilson R.K."/>
        </authorList>
    </citation>
    <scope>NUCLEOTIDE SEQUENCE [LARGE SCALE GENOMIC DNA]</scope>
    <source>
        <strain evidence="3">IAEA</strain>
    </source>
</reference>
<proteinExistence type="predicted"/>
<evidence type="ECO:0000313" key="3">
    <source>
        <dbReference type="Proteomes" id="UP000092445"/>
    </source>
</evidence>
<name>A0A1B0ACJ0_GLOPL</name>
<evidence type="ECO:0000256" key="1">
    <source>
        <dbReference type="SAM" id="MobiDB-lite"/>
    </source>
</evidence>
<dbReference type="VEuPathDB" id="VectorBase:GPAI041155"/>
<evidence type="ECO:0000313" key="2">
    <source>
        <dbReference type="EnsemblMetazoa" id="GPAI041155-PA"/>
    </source>
</evidence>
<feature type="region of interest" description="Disordered" evidence="1">
    <location>
        <begin position="1"/>
        <end position="36"/>
    </location>
</feature>
<organism evidence="2 3">
    <name type="scientific">Glossina pallidipes</name>
    <name type="common">Tsetse fly</name>
    <dbReference type="NCBI Taxonomy" id="7398"/>
    <lineage>
        <taxon>Eukaryota</taxon>
        <taxon>Metazoa</taxon>
        <taxon>Ecdysozoa</taxon>
        <taxon>Arthropoda</taxon>
        <taxon>Hexapoda</taxon>
        <taxon>Insecta</taxon>
        <taxon>Pterygota</taxon>
        <taxon>Neoptera</taxon>
        <taxon>Endopterygota</taxon>
        <taxon>Diptera</taxon>
        <taxon>Brachycera</taxon>
        <taxon>Muscomorpha</taxon>
        <taxon>Hippoboscoidea</taxon>
        <taxon>Glossinidae</taxon>
        <taxon>Glossina</taxon>
    </lineage>
</organism>
<protein>
    <submittedName>
        <fullName evidence="2">Uncharacterized protein</fullName>
    </submittedName>
</protein>
<dbReference type="AlphaFoldDB" id="A0A1B0ACJ0"/>
<accession>A0A1B0ACJ0</accession>
<dbReference type="EnsemblMetazoa" id="GPAI041155-RA">
    <property type="protein sequence ID" value="GPAI041155-PA"/>
    <property type="gene ID" value="GPAI041155"/>
</dbReference>